<dbReference type="Proteomes" id="UP000654075">
    <property type="component" value="Unassembled WGS sequence"/>
</dbReference>
<gene>
    <name evidence="1" type="ORF">PGLA1383_LOCUS50491</name>
</gene>
<dbReference type="AlphaFoldDB" id="A0A813HAL1"/>
<name>A0A813HAL1_POLGL</name>
<evidence type="ECO:0000313" key="2">
    <source>
        <dbReference type="Proteomes" id="UP000654075"/>
    </source>
</evidence>
<dbReference type="EMBL" id="CAJNNV010031166">
    <property type="protein sequence ID" value="CAE8634878.1"/>
    <property type="molecule type" value="Genomic_DNA"/>
</dbReference>
<keyword evidence="2" id="KW-1185">Reference proteome</keyword>
<proteinExistence type="predicted"/>
<evidence type="ECO:0000313" key="1">
    <source>
        <dbReference type="EMBL" id="CAE8634878.1"/>
    </source>
</evidence>
<protein>
    <submittedName>
        <fullName evidence="1">Uncharacterized protein</fullName>
    </submittedName>
</protein>
<organism evidence="1 2">
    <name type="scientific">Polarella glacialis</name>
    <name type="common">Dinoflagellate</name>
    <dbReference type="NCBI Taxonomy" id="89957"/>
    <lineage>
        <taxon>Eukaryota</taxon>
        <taxon>Sar</taxon>
        <taxon>Alveolata</taxon>
        <taxon>Dinophyceae</taxon>
        <taxon>Suessiales</taxon>
        <taxon>Suessiaceae</taxon>
        <taxon>Polarella</taxon>
    </lineage>
</organism>
<sequence length="176" mass="19842">MSMRHRGTKLWHNFNGVTTGANPTLEGDARTCDMLAGTRVLAHKRAPAGKSRWQQEACRNGALLRARRQGISRLSAWPGLLRISFGRQHEVNCMPPERGIGWEKASIRTYSNELILWTSAKPAVTCELNDELLLLLGMSQGQGARFCCWQLPLRQLKPQRPEEALASRRRPRQSSV</sequence>
<comment type="caution">
    <text evidence="1">The sequence shown here is derived from an EMBL/GenBank/DDBJ whole genome shotgun (WGS) entry which is preliminary data.</text>
</comment>
<accession>A0A813HAL1</accession>
<reference evidence="1" key="1">
    <citation type="submission" date="2021-02" db="EMBL/GenBank/DDBJ databases">
        <authorList>
            <person name="Dougan E. K."/>
            <person name="Rhodes N."/>
            <person name="Thang M."/>
            <person name="Chan C."/>
        </authorList>
    </citation>
    <scope>NUCLEOTIDE SEQUENCE</scope>
</reference>